<proteinExistence type="predicted"/>
<gene>
    <name evidence="1" type="ORF">G5V65_07100</name>
</gene>
<dbReference type="AlphaFoldDB" id="A0A6M1TRY3"/>
<comment type="caution">
    <text evidence="1">The sequence shown here is derived from an EMBL/GenBank/DDBJ whole genome shotgun (WGS) entry which is preliminary data.</text>
</comment>
<dbReference type="RefSeq" id="WP_165048382.1">
    <property type="nucleotide sequence ID" value="NZ_JAALFE010000005.1"/>
</dbReference>
<keyword evidence="2" id="KW-1185">Reference proteome</keyword>
<reference evidence="1 2" key="1">
    <citation type="submission" date="2020-02" db="EMBL/GenBank/DDBJ databases">
        <title>Rhodobacter translucens sp. nov., a novel bacterium isolated from activated sludge.</title>
        <authorList>
            <person name="Liu J."/>
        </authorList>
    </citation>
    <scope>NUCLEOTIDE SEQUENCE [LARGE SCALE GENOMIC DNA]</scope>
    <source>
        <strain evidence="1 2">HX-7-19</strain>
    </source>
</reference>
<sequence length="64" mass="6944">MIAAGALWTQRITGSVSPEPSHQLQVPATITVTNIATVGGWKIGDDEFKSRVTKMTNSSFRAWP</sequence>
<evidence type="ECO:0000313" key="2">
    <source>
        <dbReference type="Proteomes" id="UP000474758"/>
    </source>
</evidence>
<name>A0A6M1TRY3_9RHOB</name>
<accession>A0A6M1TRY3</accession>
<protein>
    <submittedName>
        <fullName evidence="1">Uncharacterized protein</fullName>
    </submittedName>
</protein>
<evidence type="ECO:0000313" key="1">
    <source>
        <dbReference type="EMBL" id="NGQ90660.1"/>
    </source>
</evidence>
<organism evidence="1 2">
    <name type="scientific">Paragemmobacter kunshanensis</name>
    <dbReference type="NCBI Taxonomy" id="2583234"/>
    <lineage>
        <taxon>Bacteria</taxon>
        <taxon>Pseudomonadati</taxon>
        <taxon>Pseudomonadota</taxon>
        <taxon>Alphaproteobacteria</taxon>
        <taxon>Rhodobacterales</taxon>
        <taxon>Paracoccaceae</taxon>
        <taxon>Paragemmobacter</taxon>
    </lineage>
</organism>
<dbReference type="EMBL" id="JAALFE010000005">
    <property type="protein sequence ID" value="NGQ90660.1"/>
    <property type="molecule type" value="Genomic_DNA"/>
</dbReference>
<dbReference type="Proteomes" id="UP000474758">
    <property type="component" value="Unassembled WGS sequence"/>
</dbReference>